<comment type="caution">
    <text evidence="13">The sequence shown here is derived from an EMBL/GenBank/DDBJ whole genome shotgun (WGS) entry which is preliminary data.</text>
</comment>
<dbReference type="PANTHER" id="PTHR42781:SF4">
    <property type="entry name" value="SPERMIDINE_PUTRESCINE IMPORT ATP-BINDING PROTEIN POTA"/>
    <property type="match status" value="1"/>
</dbReference>
<dbReference type="InterPro" id="IPR003439">
    <property type="entry name" value="ABC_transporter-like_ATP-bd"/>
</dbReference>
<feature type="domain" description="ABC transporter" evidence="11">
    <location>
        <begin position="2"/>
        <end position="231"/>
    </location>
</feature>
<dbReference type="SMART" id="SM00382">
    <property type="entry name" value="AAA"/>
    <property type="match status" value="1"/>
</dbReference>
<evidence type="ECO:0000256" key="5">
    <source>
        <dbReference type="ARBA" id="ARBA00022840"/>
    </source>
</evidence>
<dbReference type="Proteomes" id="UP000245657">
    <property type="component" value="Unassembled WGS sequence"/>
</dbReference>
<dbReference type="GeneID" id="97547174"/>
<evidence type="ECO:0000256" key="9">
    <source>
        <dbReference type="ARBA" id="ARBA00041133"/>
    </source>
</evidence>
<dbReference type="OrthoDB" id="18368at2157"/>
<keyword evidence="5" id="KW-0067">ATP-binding</keyword>
<reference evidence="13 14" key="1">
    <citation type="submission" date="2018-05" db="EMBL/GenBank/DDBJ databases">
        <title>Draft genome of Methanospirillum lacunae Ki8-1.</title>
        <authorList>
            <person name="Dueholm M.S."/>
            <person name="Nielsen P.H."/>
            <person name="Bakmann L.F."/>
            <person name="Otzen D.E."/>
        </authorList>
    </citation>
    <scope>NUCLEOTIDE SEQUENCE [LARGE SCALE GENOMIC DNA]</scope>
    <source>
        <strain evidence="13 14">Ki8-1</strain>
    </source>
</reference>
<dbReference type="InterPro" id="IPR017871">
    <property type="entry name" value="ABC_transporter-like_CS"/>
</dbReference>
<evidence type="ECO:0000256" key="7">
    <source>
        <dbReference type="ARBA" id="ARBA00038781"/>
    </source>
</evidence>
<organism evidence="13 14">
    <name type="scientific">Methanospirillum lacunae</name>
    <dbReference type="NCBI Taxonomy" id="668570"/>
    <lineage>
        <taxon>Archaea</taxon>
        <taxon>Methanobacteriati</taxon>
        <taxon>Methanobacteriota</taxon>
        <taxon>Stenosarchaea group</taxon>
        <taxon>Methanomicrobia</taxon>
        <taxon>Methanomicrobiales</taxon>
        <taxon>Methanospirillaceae</taxon>
        <taxon>Methanospirillum</taxon>
    </lineage>
</organism>
<evidence type="ECO:0000256" key="8">
    <source>
        <dbReference type="ARBA" id="ARBA00039025"/>
    </source>
</evidence>
<dbReference type="PROSITE" id="PS00211">
    <property type="entry name" value="ABC_TRANSPORTER_1"/>
    <property type="match status" value="1"/>
</dbReference>
<dbReference type="Gene3D" id="2.40.50.100">
    <property type="match status" value="1"/>
</dbReference>
<dbReference type="InterPro" id="IPR027417">
    <property type="entry name" value="P-loop_NTPase"/>
</dbReference>
<dbReference type="PROSITE" id="PS50893">
    <property type="entry name" value="ABC_TRANSPORTER_2"/>
    <property type="match status" value="1"/>
</dbReference>
<dbReference type="GO" id="GO:0005524">
    <property type="term" value="F:ATP binding"/>
    <property type="evidence" value="ECO:0007669"/>
    <property type="project" value="UniProtKB-KW"/>
</dbReference>
<dbReference type="InterPro" id="IPR005116">
    <property type="entry name" value="Transp-assoc_OB_typ1"/>
</dbReference>
<evidence type="ECO:0000259" key="11">
    <source>
        <dbReference type="PROSITE" id="PS50893"/>
    </source>
</evidence>
<evidence type="ECO:0000256" key="6">
    <source>
        <dbReference type="ARBA" id="ARBA00038307"/>
    </source>
</evidence>
<evidence type="ECO:0000256" key="3">
    <source>
        <dbReference type="ARBA" id="ARBA00022505"/>
    </source>
</evidence>
<dbReference type="Pfam" id="PF00005">
    <property type="entry name" value="ABC_tran"/>
    <property type="match status" value="1"/>
</dbReference>
<dbReference type="SUPFAM" id="SSF52540">
    <property type="entry name" value="P-loop containing nucleoside triphosphate hydrolases"/>
    <property type="match status" value="1"/>
</dbReference>
<evidence type="ECO:0000256" key="2">
    <source>
        <dbReference type="ARBA" id="ARBA00022448"/>
    </source>
</evidence>
<name>A0A2V2MTS5_9EURY</name>
<dbReference type="EMBL" id="QGMY01000019">
    <property type="protein sequence ID" value="PWR69730.1"/>
    <property type="molecule type" value="Genomic_DNA"/>
</dbReference>
<protein>
    <recommendedName>
        <fullName evidence="9">Molybdate/tungstate import ATP-binding protein WtpC</fullName>
        <ecNumber evidence="8">7.3.2.6</ecNumber>
    </recommendedName>
</protein>
<keyword evidence="2" id="KW-0813">Transport</keyword>
<dbReference type="InterPro" id="IPR003593">
    <property type="entry name" value="AAA+_ATPase"/>
</dbReference>
<accession>A0A2V2MTS5</accession>
<evidence type="ECO:0000256" key="4">
    <source>
        <dbReference type="ARBA" id="ARBA00022741"/>
    </source>
</evidence>
<feature type="domain" description="Mop" evidence="12">
    <location>
        <begin position="284"/>
        <end position="348"/>
    </location>
</feature>
<proteinExistence type="inferred from homology"/>
<evidence type="ECO:0000313" key="14">
    <source>
        <dbReference type="Proteomes" id="UP000245657"/>
    </source>
</evidence>
<dbReference type="Gene3D" id="3.40.50.300">
    <property type="entry name" value="P-loop containing nucleotide triphosphate hydrolases"/>
    <property type="match status" value="1"/>
</dbReference>
<dbReference type="InterPro" id="IPR008995">
    <property type="entry name" value="Mo/tungstate-bd_C_term_dom"/>
</dbReference>
<evidence type="ECO:0000259" key="12">
    <source>
        <dbReference type="PROSITE" id="PS51866"/>
    </source>
</evidence>
<dbReference type="GO" id="GO:0005886">
    <property type="term" value="C:plasma membrane"/>
    <property type="evidence" value="ECO:0007669"/>
    <property type="project" value="UniProtKB-SubCell"/>
</dbReference>
<dbReference type="GO" id="GO:1901238">
    <property type="term" value="F:ABC-type tungstate transporter activity"/>
    <property type="evidence" value="ECO:0007669"/>
    <property type="project" value="UniProtKB-EC"/>
</dbReference>
<comment type="subcellular location">
    <subcellularLocation>
        <location evidence="1">Cell membrane</location>
        <topology evidence="1">Peripheral membrane protein</topology>
    </subcellularLocation>
</comment>
<dbReference type="InterPro" id="IPR050093">
    <property type="entry name" value="ABC_SmlMolc_Importer"/>
</dbReference>
<dbReference type="GO" id="GO:0015689">
    <property type="term" value="P:molybdate ion transport"/>
    <property type="evidence" value="ECO:0007669"/>
    <property type="project" value="InterPro"/>
</dbReference>
<dbReference type="AlphaFoldDB" id="A0A2V2MTS5"/>
<evidence type="ECO:0000313" key="13">
    <source>
        <dbReference type="EMBL" id="PWR69730.1"/>
    </source>
</evidence>
<dbReference type="PROSITE" id="PS51866">
    <property type="entry name" value="MOP"/>
    <property type="match status" value="1"/>
</dbReference>
<dbReference type="InterPro" id="IPR004606">
    <property type="entry name" value="Mop_domain"/>
</dbReference>
<dbReference type="GO" id="GO:0016887">
    <property type="term" value="F:ATP hydrolysis activity"/>
    <property type="evidence" value="ECO:0007669"/>
    <property type="project" value="InterPro"/>
</dbReference>
<comment type="subunit">
    <text evidence="7">The complex is composed of two ATP-binding proteins (WtpC), two transmembrane proteins (WtpB) and a solute-binding protein (WtpA).</text>
</comment>
<keyword evidence="4" id="KW-0547">Nucleotide-binding</keyword>
<comment type="similarity">
    <text evidence="6">Belongs to the ABC transporter superfamily. Sulfate/tungstate importer (TC 3.A.1.6) family.</text>
</comment>
<dbReference type="PANTHER" id="PTHR42781">
    <property type="entry name" value="SPERMIDINE/PUTRESCINE IMPORT ATP-BINDING PROTEIN POTA"/>
    <property type="match status" value="1"/>
</dbReference>
<gene>
    <name evidence="13" type="ORF">DK846_17065</name>
</gene>
<dbReference type="SUPFAM" id="SSF50331">
    <property type="entry name" value="MOP-like"/>
    <property type="match status" value="1"/>
</dbReference>
<evidence type="ECO:0000256" key="1">
    <source>
        <dbReference type="ARBA" id="ARBA00004202"/>
    </source>
</evidence>
<dbReference type="EC" id="7.3.2.6" evidence="8"/>
<evidence type="ECO:0000256" key="10">
    <source>
        <dbReference type="ARBA" id="ARBA00047936"/>
    </source>
</evidence>
<sequence>MLRIENVSLTLGDFQLKSLFLHIENPEYWVIIGPSGAGKTILLEMIAGIHKPASGRILFEGNDITHDQPKDRNIAMMYQDLMLFPHLTVKENILFSVKIRRAYNVDTEAKISDLISILGIGHLMDRNPDTLSGGEAQRIALARALIQKPRLLLLDEPLSALDSMTRERLRQEIRKIHEHLKIPIIHITHHFEDVYALAEKVAIMQDGTIVQTGKPEDVFAHPCTPYVAQICGTENIFRGEAIPDGTGSILNLGDLQIRISAQHRGPVVAVLRSEDIIISIQPFKSSARHTLQATVTELIPSGPFIRVVLDTGIRMIAIVTRTSSEELSLMPGDEVFVTFKESALHVIPTGEQTSEEIMTGMI</sequence>
<keyword evidence="14" id="KW-1185">Reference proteome</keyword>
<dbReference type="RefSeq" id="WP_109970211.1">
    <property type="nucleotide sequence ID" value="NZ_CP176093.1"/>
</dbReference>
<comment type="catalytic activity">
    <reaction evidence="10">
        <text>tungstate(in) + ATP + H2O = tungstate(out) + ADP + phosphate + H(+)</text>
        <dbReference type="Rhea" id="RHEA:35027"/>
        <dbReference type="ChEBI" id="CHEBI:15377"/>
        <dbReference type="ChEBI" id="CHEBI:15378"/>
        <dbReference type="ChEBI" id="CHEBI:30616"/>
        <dbReference type="ChEBI" id="CHEBI:43474"/>
        <dbReference type="ChEBI" id="CHEBI:46502"/>
        <dbReference type="ChEBI" id="CHEBI:456216"/>
        <dbReference type="EC" id="7.3.2.6"/>
    </reaction>
</comment>
<keyword evidence="3" id="KW-0500">Molybdenum</keyword>
<dbReference type="Pfam" id="PF03459">
    <property type="entry name" value="TOBE"/>
    <property type="match status" value="1"/>
</dbReference>